<evidence type="ECO:0000256" key="1">
    <source>
        <dbReference type="SAM" id="Phobius"/>
    </source>
</evidence>
<reference evidence="2" key="1">
    <citation type="submission" date="2021-01" db="EMBL/GenBank/DDBJ databases">
        <authorList>
            <consortium name="Genoscope - CEA"/>
            <person name="William W."/>
        </authorList>
    </citation>
    <scope>NUCLEOTIDE SEQUENCE</scope>
</reference>
<keyword evidence="1" id="KW-0472">Membrane</keyword>
<keyword evidence="1" id="KW-1133">Transmembrane helix</keyword>
<organism evidence="2 3">
    <name type="scientific">Paramecium sonneborni</name>
    <dbReference type="NCBI Taxonomy" id="65129"/>
    <lineage>
        <taxon>Eukaryota</taxon>
        <taxon>Sar</taxon>
        <taxon>Alveolata</taxon>
        <taxon>Ciliophora</taxon>
        <taxon>Intramacronucleata</taxon>
        <taxon>Oligohymenophorea</taxon>
        <taxon>Peniculida</taxon>
        <taxon>Parameciidae</taxon>
        <taxon>Paramecium</taxon>
    </lineage>
</organism>
<comment type="caution">
    <text evidence="2">The sequence shown here is derived from an EMBL/GenBank/DDBJ whole genome shotgun (WGS) entry which is preliminary data.</text>
</comment>
<evidence type="ECO:0000313" key="2">
    <source>
        <dbReference type="EMBL" id="CAD8112479.1"/>
    </source>
</evidence>
<keyword evidence="3" id="KW-1185">Reference proteome</keyword>
<dbReference type="AlphaFoldDB" id="A0A8S1Q9U2"/>
<sequence>MEILFCCCKCCCANTYGERNGSVGIFICLYCCYQGYRENISGRKRRTYRYLNIVLILMLSIVAIILAAIIQSTNSASTSQMKNILENWQQGVLLEIQLSTSCPTNYEIISIYELPLSLQVYI</sequence>
<dbReference type="EMBL" id="CAJJDN010000101">
    <property type="protein sequence ID" value="CAD8112479.1"/>
    <property type="molecule type" value="Genomic_DNA"/>
</dbReference>
<gene>
    <name evidence="2" type="ORF">PSON_ATCC_30995.1.T1010016</name>
</gene>
<proteinExistence type="predicted"/>
<accession>A0A8S1Q9U2</accession>
<name>A0A8S1Q9U2_9CILI</name>
<protein>
    <submittedName>
        <fullName evidence="2">Uncharacterized protein</fullName>
    </submittedName>
</protein>
<evidence type="ECO:0000313" key="3">
    <source>
        <dbReference type="Proteomes" id="UP000692954"/>
    </source>
</evidence>
<feature type="transmembrane region" description="Helical" evidence="1">
    <location>
        <begin position="50"/>
        <end position="70"/>
    </location>
</feature>
<dbReference type="Proteomes" id="UP000692954">
    <property type="component" value="Unassembled WGS sequence"/>
</dbReference>
<keyword evidence="1" id="KW-0812">Transmembrane</keyword>